<dbReference type="InterPro" id="IPR042099">
    <property type="entry name" value="ANL_N_sf"/>
</dbReference>
<dbReference type="NCBIfam" id="TIGR02188">
    <property type="entry name" value="Ac_CoA_lig_AcsA"/>
    <property type="match status" value="1"/>
</dbReference>
<dbReference type="SUPFAM" id="SSF56801">
    <property type="entry name" value="Acetyl-CoA synthetase-like"/>
    <property type="match status" value="1"/>
</dbReference>
<feature type="domain" description="AMP-binding enzyme C-terminal" evidence="7">
    <location>
        <begin position="547"/>
        <end position="625"/>
    </location>
</feature>
<dbReference type="GO" id="GO:0016208">
    <property type="term" value="F:AMP binding"/>
    <property type="evidence" value="ECO:0007669"/>
    <property type="project" value="InterPro"/>
</dbReference>
<dbReference type="InterPro" id="IPR045851">
    <property type="entry name" value="AMP-bd_C_sf"/>
</dbReference>
<dbReference type="FunFam" id="3.30.300.30:FF:000004">
    <property type="entry name" value="Acetyl-coenzyme A synthetase"/>
    <property type="match status" value="1"/>
</dbReference>
<evidence type="ECO:0000313" key="10">
    <source>
        <dbReference type="Proteomes" id="UP001140217"/>
    </source>
</evidence>
<evidence type="ECO:0000256" key="2">
    <source>
        <dbReference type="ARBA" id="ARBA00022598"/>
    </source>
</evidence>
<reference evidence="9" key="1">
    <citation type="submission" date="2022-07" db="EMBL/GenBank/DDBJ databases">
        <title>Phylogenomic reconstructions and comparative analyses of Kickxellomycotina fungi.</title>
        <authorList>
            <person name="Reynolds N.K."/>
            <person name="Stajich J.E."/>
            <person name="Barry K."/>
            <person name="Grigoriev I.V."/>
            <person name="Crous P."/>
            <person name="Smith M.E."/>
        </authorList>
    </citation>
    <scope>NUCLEOTIDE SEQUENCE</scope>
    <source>
        <strain evidence="9">NBRC 105414</strain>
    </source>
</reference>
<keyword evidence="3 5" id="KW-0547">Nucleotide-binding</keyword>
<evidence type="ECO:0000256" key="3">
    <source>
        <dbReference type="ARBA" id="ARBA00022741"/>
    </source>
</evidence>
<dbReference type="InterPro" id="IPR011904">
    <property type="entry name" value="Ac_CoA_lig"/>
</dbReference>
<dbReference type="Proteomes" id="UP001140217">
    <property type="component" value="Unassembled WGS sequence"/>
</dbReference>
<name>A0A9W8LIF3_9FUNG</name>
<comment type="similarity">
    <text evidence="1 5">Belongs to the ATP-dependent AMP-binding enzyme family.</text>
</comment>
<comment type="caution">
    <text evidence="9">The sequence shown here is derived from an EMBL/GenBank/DDBJ whole genome shotgun (WGS) entry which is preliminary data.</text>
</comment>
<dbReference type="GO" id="GO:0019427">
    <property type="term" value="P:acetyl-CoA biosynthetic process from acetate"/>
    <property type="evidence" value="ECO:0007669"/>
    <property type="project" value="InterPro"/>
</dbReference>
<evidence type="ECO:0000259" key="6">
    <source>
        <dbReference type="Pfam" id="PF00501"/>
    </source>
</evidence>
<dbReference type="Gene3D" id="3.30.300.30">
    <property type="match status" value="1"/>
</dbReference>
<keyword evidence="2 5" id="KW-0436">Ligase</keyword>
<dbReference type="PANTHER" id="PTHR24095">
    <property type="entry name" value="ACETYL-COENZYME A SYNTHETASE"/>
    <property type="match status" value="1"/>
</dbReference>
<dbReference type="Pfam" id="PF13193">
    <property type="entry name" value="AMP-binding_C"/>
    <property type="match status" value="1"/>
</dbReference>
<feature type="domain" description="Acetyl-coenzyme A synthetase N-terminal" evidence="8">
    <location>
        <begin position="40"/>
        <end position="96"/>
    </location>
</feature>
<dbReference type="EMBL" id="JANBUL010000143">
    <property type="protein sequence ID" value="KAJ2780289.1"/>
    <property type="molecule type" value="Genomic_DNA"/>
</dbReference>
<keyword evidence="4 5" id="KW-0067">ATP-binding</keyword>
<comment type="catalytic activity">
    <reaction evidence="5">
        <text>acetate + ATP + CoA = acetyl-CoA + AMP + diphosphate</text>
        <dbReference type="Rhea" id="RHEA:23176"/>
        <dbReference type="ChEBI" id="CHEBI:30089"/>
        <dbReference type="ChEBI" id="CHEBI:30616"/>
        <dbReference type="ChEBI" id="CHEBI:33019"/>
        <dbReference type="ChEBI" id="CHEBI:57287"/>
        <dbReference type="ChEBI" id="CHEBI:57288"/>
        <dbReference type="ChEBI" id="CHEBI:456215"/>
        <dbReference type="EC" id="6.2.1.1"/>
    </reaction>
</comment>
<evidence type="ECO:0000259" key="8">
    <source>
        <dbReference type="Pfam" id="PF16177"/>
    </source>
</evidence>
<protein>
    <recommendedName>
        <fullName evidence="5">Acetyl-coenzyme A synthetase</fullName>
        <ecNumber evidence="5">6.2.1.1</ecNumber>
    </recommendedName>
</protein>
<keyword evidence="10" id="KW-1185">Reference proteome</keyword>
<dbReference type="Pfam" id="PF00501">
    <property type="entry name" value="AMP-binding"/>
    <property type="match status" value="1"/>
</dbReference>
<dbReference type="FunFam" id="3.40.50.12780:FF:000001">
    <property type="entry name" value="Acetyl-coenzyme A synthetase"/>
    <property type="match status" value="1"/>
</dbReference>
<accession>A0A9W8LIF3</accession>
<proteinExistence type="inferred from homology"/>
<feature type="domain" description="AMP-dependent synthetase/ligase" evidence="6">
    <location>
        <begin position="98"/>
        <end position="486"/>
    </location>
</feature>
<dbReference type="GO" id="GO:0005524">
    <property type="term" value="F:ATP binding"/>
    <property type="evidence" value="ECO:0007669"/>
    <property type="project" value="UniProtKB-UniRule"/>
</dbReference>
<dbReference type="EC" id="6.2.1.1" evidence="5"/>
<dbReference type="PANTHER" id="PTHR24095:SF14">
    <property type="entry name" value="ACETYL-COENZYME A SYNTHETASE 1"/>
    <property type="match status" value="1"/>
</dbReference>
<organism evidence="9 10">
    <name type="scientific">Coemansia javaensis</name>
    <dbReference type="NCBI Taxonomy" id="2761396"/>
    <lineage>
        <taxon>Eukaryota</taxon>
        <taxon>Fungi</taxon>
        <taxon>Fungi incertae sedis</taxon>
        <taxon>Zoopagomycota</taxon>
        <taxon>Kickxellomycotina</taxon>
        <taxon>Kickxellomycetes</taxon>
        <taxon>Kickxellales</taxon>
        <taxon>Kickxellaceae</taxon>
        <taxon>Coemansia</taxon>
    </lineage>
</organism>
<evidence type="ECO:0000259" key="7">
    <source>
        <dbReference type="Pfam" id="PF13193"/>
    </source>
</evidence>
<dbReference type="CDD" id="cd05966">
    <property type="entry name" value="ACS"/>
    <property type="match status" value="1"/>
</dbReference>
<dbReference type="AlphaFoldDB" id="A0A9W8LIF3"/>
<dbReference type="OrthoDB" id="1706066at2759"/>
<evidence type="ECO:0000256" key="1">
    <source>
        <dbReference type="ARBA" id="ARBA00006432"/>
    </source>
</evidence>
<dbReference type="Gene3D" id="3.40.50.12780">
    <property type="entry name" value="N-terminal domain of ligase-like"/>
    <property type="match status" value="1"/>
</dbReference>
<dbReference type="PROSITE" id="PS00455">
    <property type="entry name" value="AMP_BINDING"/>
    <property type="match status" value="1"/>
</dbReference>
<dbReference type="GO" id="GO:0003987">
    <property type="term" value="F:acetate-CoA ligase activity"/>
    <property type="evidence" value="ECO:0007669"/>
    <property type="project" value="UniProtKB-UniRule"/>
</dbReference>
<dbReference type="NCBIfam" id="NF001208">
    <property type="entry name" value="PRK00174.1"/>
    <property type="match status" value="1"/>
</dbReference>
<dbReference type="InterPro" id="IPR032387">
    <property type="entry name" value="ACAS_N"/>
</dbReference>
<dbReference type="InterPro" id="IPR020845">
    <property type="entry name" value="AMP-binding_CS"/>
</dbReference>
<evidence type="ECO:0000256" key="5">
    <source>
        <dbReference type="RuleBase" id="RU361147"/>
    </source>
</evidence>
<dbReference type="InterPro" id="IPR025110">
    <property type="entry name" value="AMP-bd_C"/>
</dbReference>
<gene>
    <name evidence="9" type="primary">ACS2_1</name>
    <name evidence="9" type="ORF">H4R18_003525</name>
</gene>
<dbReference type="InterPro" id="IPR000873">
    <property type="entry name" value="AMP-dep_synth/lig_dom"/>
</dbReference>
<dbReference type="GO" id="GO:0005829">
    <property type="term" value="C:cytosol"/>
    <property type="evidence" value="ECO:0007669"/>
    <property type="project" value="TreeGrafter"/>
</dbReference>
<sequence length="667" mass="72703">MTTTTEQQQDQSAAVYLPHPRLVSPEGGRAKPWVSSMAEYEALYKESIAEPEQFWTRMATETLTWDRPFRHVTHGSLKNGDVAWFPDGRLNVAYNCVDRWALADPDRVAFVYEADEPGKATRVTYKELQEQVCSLANVLAAFGLRKGETVAIYMPMIPEAAVAMLACARLGLVHTVVFAGFSSASLAERVADARARVVITADEGLRGGRPIRTKAIVDEALQSCPEVEHVLVFRRTGSEGVPFSAPRDVWWHEAVAAQRPYCPPVEVSAEDPLFLLYTSGSTGKPKGVVHTSGGYLLGAALTLKYVFDIHEGDVFCCTADIGWITGHSYVVYGPLALGATSVIFESVPTYPDASRYWRLVEEHRITQFYTAPTAIRALRRHGDDFVTRCDLSSLRVIGSVGEPINPDAWTWYSEVVGGGRCAVVDTYWQTETGSHVITPLPGATPAKPGSATFPFFGVELAILDPTSGAELEGNDVSGVLAIKRPWPSMARTIAGDHKRFLDTYLKPYPGYYFAGDGASRDADGYYWIRGRVDDVINVSGHRMSTAEVESALICHPAVAESAVVGAPDEVTGQSICAFVTLKDSYTATDALTAELVKEVRTRIGPIATPKTLILVDELPKTRSGKIIRRILRKVVAGEADQLGDLSTLSDQSILEVLVNKVTAALRG</sequence>
<evidence type="ECO:0000313" key="9">
    <source>
        <dbReference type="EMBL" id="KAJ2780289.1"/>
    </source>
</evidence>
<dbReference type="Pfam" id="PF16177">
    <property type="entry name" value="ACAS_N"/>
    <property type="match status" value="1"/>
</dbReference>
<evidence type="ECO:0000256" key="4">
    <source>
        <dbReference type="ARBA" id="ARBA00022840"/>
    </source>
</evidence>